<reference evidence="2" key="1">
    <citation type="journal article" date="2022" name="Mol. Ecol. Resour.">
        <title>The genomes of chicory, endive, great burdock and yacon provide insights into Asteraceae palaeo-polyploidization history and plant inulin production.</title>
        <authorList>
            <person name="Fan W."/>
            <person name="Wang S."/>
            <person name="Wang H."/>
            <person name="Wang A."/>
            <person name="Jiang F."/>
            <person name="Liu H."/>
            <person name="Zhao H."/>
            <person name="Xu D."/>
            <person name="Zhang Y."/>
        </authorList>
    </citation>
    <scope>NUCLEOTIDE SEQUENCE [LARGE SCALE GENOMIC DNA]</scope>
    <source>
        <strain evidence="2">cv. Yunnan</strain>
    </source>
</reference>
<protein>
    <submittedName>
        <fullName evidence="1">Uncharacterized protein</fullName>
    </submittedName>
</protein>
<reference evidence="1 2" key="2">
    <citation type="journal article" date="2022" name="Mol. Ecol. Resour.">
        <title>The genomes of chicory, endive, great burdock and yacon provide insights into Asteraceae paleo-polyploidization history and plant inulin production.</title>
        <authorList>
            <person name="Fan W."/>
            <person name="Wang S."/>
            <person name="Wang H."/>
            <person name="Wang A."/>
            <person name="Jiang F."/>
            <person name="Liu H."/>
            <person name="Zhao H."/>
            <person name="Xu D."/>
            <person name="Zhang Y."/>
        </authorList>
    </citation>
    <scope>NUCLEOTIDE SEQUENCE [LARGE SCALE GENOMIC DNA]</scope>
    <source>
        <strain evidence="2">cv. Yunnan</strain>
        <tissue evidence="1">Leaves</tissue>
    </source>
</reference>
<evidence type="ECO:0000313" key="2">
    <source>
        <dbReference type="Proteomes" id="UP001056120"/>
    </source>
</evidence>
<proteinExistence type="predicted"/>
<evidence type="ECO:0000313" key="1">
    <source>
        <dbReference type="EMBL" id="KAI3816486.1"/>
    </source>
</evidence>
<sequence length="110" mass="12732">MEILSNLNELACFAPNEEIELLEVFLLLLVSKFFVLLDVLDCKLQFNSTDSTYIYINPDIEKAVSLITRHYKEDERLSTCKVHLLPIFLTSTINRNAMLIMMTPLCTFKL</sequence>
<keyword evidence="2" id="KW-1185">Reference proteome</keyword>
<organism evidence="1 2">
    <name type="scientific">Smallanthus sonchifolius</name>
    <dbReference type="NCBI Taxonomy" id="185202"/>
    <lineage>
        <taxon>Eukaryota</taxon>
        <taxon>Viridiplantae</taxon>
        <taxon>Streptophyta</taxon>
        <taxon>Embryophyta</taxon>
        <taxon>Tracheophyta</taxon>
        <taxon>Spermatophyta</taxon>
        <taxon>Magnoliopsida</taxon>
        <taxon>eudicotyledons</taxon>
        <taxon>Gunneridae</taxon>
        <taxon>Pentapetalae</taxon>
        <taxon>asterids</taxon>
        <taxon>campanulids</taxon>
        <taxon>Asterales</taxon>
        <taxon>Asteraceae</taxon>
        <taxon>Asteroideae</taxon>
        <taxon>Heliantheae alliance</taxon>
        <taxon>Millerieae</taxon>
        <taxon>Smallanthus</taxon>
    </lineage>
</organism>
<comment type="caution">
    <text evidence="1">The sequence shown here is derived from an EMBL/GenBank/DDBJ whole genome shotgun (WGS) entry which is preliminary data.</text>
</comment>
<gene>
    <name evidence="1" type="ORF">L1987_16184</name>
</gene>
<dbReference type="Proteomes" id="UP001056120">
    <property type="component" value="Linkage Group LG05"/>
</dbReference>
<name>A0ACB9J8M6_9ASTR</name>
<dbReference type="EMBL" id="CM042022">
    <property type="protein sequence ID" value="KAI3816486.1"/>
    <property type="molecule type" value="Genomic_DNA"/>
</dbReference>
<accession>A0ACB9J8M6</accession>